<dbReference type="EMBL" id="MU005621">
    <property type="protein sequence ID" value="KAF2677550.1"/>
    <property type="molecule type" value="Genomic_DNA"/>
</dbReference>
<feature type="compositionally biased region" description="Basic and acidic residues" evidence="1">
    <location>
        <begin position="69"/>
        <end position="78"/>
    </location>
</feature>
<feature type="region of interest" description="Disordered" evidence="1">
    <location>
        <begin position="1"/>
        <end position="78"/>
    </location>
</feature>
<feature type="region of interest" description="Disordered" evidence="1">
    <location>
        <begin position="94"/>
        <end position="119"/>
    </location>
</feature>
<dbReference type="OrthoDB" id="197676at2759"/>
<dbReference type="Proteomes" id="UP000799291">
    <property type="component" value="Unassembled WGS sequence"/>
</dbReference>
<gene>
    <name evidence="2" type="ORF">K458DRAFT_436482</name>
</gene>
<evidence type="ECO:0000313" key="3">
    <source>
        <dbReference type="Proteomes" id="UP000799291"/>
    </source>
</evidence>
<feature type="compositionally biased region" description="Polar residues" evidence="1">
    <location>
        <begin position="14"/>
        <end position="31"/>
    </location>
</feature>
<reference evidence="2" key="1">
    <citation type="journal article" date="2020" name="Stud. Mycol.">
        <title>101 Dothideomycetes genomes: a test case for predicting lifestyles and emergence of pathogens.</title>
        <authorList>
            <person name="Haridas S."/>
            <person name="Albert R."/>
            <person name="Binder M."/>
            <person name="Bloem J."/>
            <person name="Labutti K."/>
            <person name="Salamov A."/>
            <person name="Andreopoulos B."/>
            <person name="Baker S."/>
            <person name="Barry K."/>
            <person name="Bills G."/>
            <person name="Bluhm B."/>
            <person name="Cannon C."/>
            <person name="Castanera R."/>
            <person name="Culley D."/>
            <person name="Daum C."/>
            <person name="Ezra D."/>
            <person name="Gonzalez J."/>
            <person name="Henrissat B."/>
            <person name="Kuo A."/>
            <person name="Liang C."/>
            <person name="Lipzen A."/>
            <person name="Lutzoni F."/>
            <person name="Magnuson J."/>
            <person name="Mondo S."/>
            <person name="Nolan M."/>
            <person name="Ohm R."/>
            <person name="Pangilinan J."/>
            <person name="Park H.-J."/>
            <person name="Ramirez L."/>
            <person name="Alfaro M."/>
            <person name="Sun H."/>
            <person name="Tritt A."/>
            <person name="Yoshinaga Y."/>
            <person name="Zwiers L.-H."/>
            <person name="Turgeon B."/>
            <person name="Goodwin S."/>
            <person name="Spatafora J."/>
            <person name="Crous P."/>
            <person name="Grigoriev I."/>
        </authorList>
    </citation>
    <scope>NUCLEOTIDE SEQUENCE</scope>
    <source>
        <strain evidence="2">CBS 122367</strain>
    </source>
</reference>
<sequence>MDHGRVSKKRGINEANNEDGSNSDATSTAQGPTGPDKKYMTVDRSPTPGRIINPRAVNEECVKPNPSRGDLDKWPASIDKDYSNRSYIHMDSHYQFHDDPDAPQGPPNKKGRRNNPERAKWEEEQPMIEPHHTFHALHLCYSRVKNGPPPYDRCGFQLDYDKEERKAKGFEAHYKIDALKDRVSKHLGILWHEIELEHFEKWEKQGFHKGKKGEYQNFTPEYKQWMTDFLGGVLASWDE</sequence>
<feature type="compositionally biased region" description="Basic residues" evidence="1">
    <location>
        <begin position="1"/>
        <end position="10"/>
    </location>
</feature>
<proteinExistence type="predicted"/>
<keyword evidence="3" id="KW-1185">Reference proteome</keyword>
<accession>A0A6G1IHN4</accession>
<organism evidence="2 3">
    <name type="scientific">Lentithecium fluviatile CBS 122367</name>
    <dbReference type="NCBI Taxonomy" id="1168545"/>
    <lineage>
        <taxon>Eukaryota</taxon>
        <taxon>Fungi</taxon>
        <taxon>Dikarya</taxon>
        <taxon>Ascomycota</taxon>
        <taxon>Pezizomycotina</taxon>
        <taxon>Dothideomycetes</taxon>
        <taxon>Pleosporomycetidae</taxon>
        <taxon>Pleosporales</taxon>
        <taxon>Massarineae</taxon>
        <taxon>Lentitheciaceae</taxon>
        <taxon>Lentithecium</taxon>
    </lineage>
</organism>
<evidence type="ECO:0000313" key="2">
    <source>
        <dbReference type="EMBL" id="KAF2677550.1"/>
    </source>
</evidence>
<protein>
    <submittedName>
        <fullName evidence="2">Uncharacterized protein</fullName>
    </submittedName>
</protein>
<name>A0A6G1IHN4_9PLEO</name>
<dbReference type="AlphaFoldDB" id="A0A6G1IHN4"/>
<evidence type="ECO:0000256" key="1">
    <source>
        <dbReference type="SAM" id="MobiDB-lite"/>
    </source>
</evidence>